<dbReference type="InterPro" id="IPR003591">
    <property type="entry name" value="Leu-rich_rpt_typical-subtyp"/>
</dbReference>
<dbReference type="InterPro" id="IPR032675">
    <property type="entry name" value="LRR_dom_sf"/>
</dbReference>
<dbReference type="FunFam" id="3.80.10.10:FF:000041">
    <property type="entry name" value="LRR receptor-like serine/threonine-protein kinase ERECTA"/>
    <property type="match status" value="1"/>
</dbReference>
<feature type="domain" description="Protein kinase" evidence="10">
    <location>
        <begin position="493"/>
        <end position="799"/>
    </location>
</feature>
<proteinExistence type="predicted"/>
<dbReference type="GO" id="GO:0005524">
    <property type="term" value="F:ATP binding"/>
    <property type="evidence" value="ECO:0007669"/>
    <property type="project" value="InterPro"/>
</dbReference>
<keyword evidence="8" id="KW-0325">Glycoprotein</keyword>
<keyword evidence="7" id="KW-0472">Membrane</keyword>
<dbReference type="InterPro" id="IPR001245">
    <property type="entry name" value="Ser-Thr/Tyr_kinase_cat_dom"/>
</dbReference>
<dbReference type="Proteomes" id="UP000639772">
    <property type="component" value="Chromosome 1"/>
</dbReference>
<evidence type="ECO:0000256" key="8">
    <source>
        <dbReference type="ARBA" id="ARBA00023180"/>
    </source>
</evidence>
<dbReference type="InterPro" id="IPR050994">
    <property type="entry name" value="At_inactive_RLKs"/>
</dbReference>
<dbReference type="Gene3D" id="3.80.10.10">
    <property type="entry name" value="Ribonuclease Inhibitor"/>
    <property type="match status" value="3"/>
</dbReference>
<dbReference type="SUPFAM" id="SSF56112">
    <property type="entry name" value="Protein kinase-like (PK-like)"/>
    <property type="match status" value="1"/>
</dbReference>
<dbReference type="Pfam" id="PF13855">
    <property type="entry name" value="LRR_8"/>
    <property type="match status" value="1"/>
</dbReference>
<dbReference type="FunFam" id="3.80.10.10:FF:001678">
    <property type="entry name" value="Calmodulin-binding receptor kinase CaMRLK"/>
    <property type="match status" value="1"/>
</dbReference>
<keyword evidence="3" id="KW-0812">Transmembrane</keyword>
<dbReference type="AlphaFoldDB" id="A0A835S099"/>
<dbReference type="SMART" id="SM00369">
    <property type="entry name" value="LRR_TYP"/>
    <property type="match status" value="4"/>
</dbReference>
<dbReference type="PRINTS" id="PR00019">
    <property type="entry name" value="LEURICHRPT"/>
</dbReference>
<name>A0A835S099_VANPL</name>
<dbReference type="PROSITE" id="PS51450">
    <property type="entry name" value="LRR"/>
    <property type="match status" value="3"/>
</dbReference>
<feature type="chain" id="PRO_5033020463" description="Protein kinase domain-containing protein" evidence="9">
    <location>
        <begin position="21"/>
        <end position="801"/>
    </location>
</feature>
<dbReference type="PANTHER" id="PTHR48010:SF96">
    <property type="entry name" value="OS05G0595800 PROTEIN"/>
    <property type="match status" value="1"/>
</dbReference>
<evidence type="ECO:0000256" key="1">
    <source>
        <dbReference type="ARBA" id="ARBA00004370"/>
    </source>
</evidence>
<organism evidence="11 12">
    <name type="scientific">Vanilla planifolia</name>
    <name type="common">Vanilla</name>
    <dbReference type="NCBI Taxonomy" id="51239"/>
    <lineage>
        <taxon>Eukaryota</taxon>
        <taxon>Viridiplantae</taxon>
        <taxon>Streptophyta</taxon>
        <taxon>Embryophyta</taxon>
        <taxon>Tracheophyta</taxon>
        <taxon>Spermatophyta</taxon>
        <taxon>Magnoliopsida</taxon>
        <taxon>Liliopsida</taxon>
        <taxon>Asparagales</taxon>
        <taxon>Orchidaceae</taxon>
        <taxon>Vanilloideae</taxon>
        <taxon>Vanilleae</taxon>
        <taxon>Vanilla</taxon>
    </lineage>
</organism>
<gene>
    <name evidence="11" type="ORF">HPP92_000260</name>
</gene>
<dbReference type="Pfam" id="PF08263">
    <property type="entry name" value="LRRNT_2"/>
    <property type="match status" value="1"/>
</dbReference>
<evidence type="ECO:0000256" key="5">
    <source>
        <dbReference type="ARBA" id="ARBA00022737"/>
    </source>
</evidence>
<dbReference type="InterPro" id="IPR000719">
    <property type="entry name" value="Prot_kinase_dom"/>
</dbReference>
<accession>A0A835S099</accession>
<evidence type="ECO:0000256" key="7">
    <source>
        <dbReference type="ARBA" id="ARBA00023136"/>
    </source>
</evidence>
<keyword evidence="5" id="KW-0677">Repeat</keyword>
<keyword evidence="4 9" id="KW-0732">Signal</keyword>
<dbReference type="OrthoDB" id="1394818at2759"/>
<evidence type="ECO:0000256" key="4">
    <source>
        <dbReference type="ARBA" id="ARBA00022729"/>
    </source>
</evidence>
<dbReference type="InterPro" id="IPR013210">
    <property type="entry name" value="LRR_N_plant-typ"/>
</dbReference>
<dbReference type="Pfam" id="PF07714">
    <property type="entry name" value="PK_Tyr_Ser-Thr"/>
    <property type="match status" value="1"/>
</dbReference>
<comment type="subcellular location">
    <subcellularLocation>
        <location evidence="1">Membrane</location>
    </subcellularLocation>
</comment>
<evidence type="ECO:0000259" key="10">
    <source>
        <dbReference type="PROSITE" id="PS50011"/>
    </source>
</evidence>
<evidence type="ECO:0000313" key="11">
    <source>
        <dbReference type="EMBL" id="KAG0500188.1"/>
    </source>
</evidence>
<feature type="signal peptide" evidence="9">
    <location>
        <begin position="1"/>
        <end position="20"/>
    </location>
</feature>
<dbReference type="PANTHER" id="PTHR48010">
    <property type="entry name" value="OS05G0588300 PROTEIN"/>
    <property type="match status" value="1"/>
</dbReference>
<dbReference type="Pfam" id="PF00560">
    <property type="entry name" value="LRR_1"/>
    <property type="match status" value="3"/>
</dbReference>
<evidence type="ECO:0000256" key="9">
    <source>
        <dbReference type="SAM" id="SignalP"/>
    </source>
</evidence>
<dbReference type="GO" id="GO:0016020">
    <property type="term" value="C:membrane"/>
    <property type="evidence" value="ECO:0007669"/>
    <property type="project" value="UniProtKB-SubCell"/>
</dbReference>
<dbReference type="Gene3D" id="1.10.510.10">
    <property type="entry name" value="Transferase(Phosphotransferase) domain 1"/>
    <property type="match status" value="1"/>
</dbReference>
<keyword evidence="6" id="KW-1133">Transmembrane helix</keyword>
<comment type="caution">
    <text evidence="11">The sequence shown here is derived from an EMBL/GenBank/DDBJ whole genome shotgun (WGS) entry which is preliminary data.</text>
</comment>
<dbReference type="PROSITE" id="PS50011">
    <property type="entry name" value="PROTEIN_KINASE_DOM"/>
    <property type="match status" value="1"/>
</dbReference>
<dbReference type="InterPro" id="IPR001611">
    <property type="entry name" value="Leu-rich_rpt"/>
</dbReference>
<reference evidence="11 12" key="1">
    <citation type="journal article" date="2020" name="Nat. Food">
        <title>A phased Vanilla planifolia genome enables genetic improvement of flavour and production.</title>
        <authorList>
            <person name="Hasing T."/>
            <person name="Tang H."/>
            <person name="Brym M."/>
            <person name="Khazi F."/>
            <person name="Huang T."/>
            <person name="Chambers A.H."/>
        </authorList>
    </citation>
    <scope>NUCLEOTIDE SEQUENCE [LARGE SCALE GENOMIC DNA]</scope>
    <source>
        <tissue evidence="11">Leaf</tissue>
    </source>
</reference>
<dbReference type="Gene3D" id="3.30.200.20">
    <property type="entry name" value="Phosphorylase Kinase, domain 1"/>
    <property type="match status" value="1"/>
</dbReference>
<keyword evidence="2" id="KW-0433">Leucine-rich repeat</keyword>
<evidence type="ECO:0000256" key="2">
    <source>
        <dbReference type="ARBA" id="ARBA00022614"/>
    </source>
</evidence>
<evidence type="ECO:0000256" key="6">
    <source>
        <dbReference type="ARBA" id="ARBA00022989"/>
    </source>
</evidence>
<dbReference type="EMBL" id="JADCNM010000001">
    <property type="protein sequence ID" value="KAG0500188.1"/>
    <property type="molecule type" value="Genomic_DNA"/>
</dbReference>
<protein>
    <recommendedName>
        <fullName evidence="10">Protein kinase domain-containing protein</fullName>
    </recommendedName>
</protein>
<sequence>MGFGFLSSLLLLALVVRCFASQQPNTDGFFLSDFLKRMGYELPSSVEYSSSSVCSWKGVTCDSKGEKVVSFVASDLGLSGPMPDNTIGKLSKLQFLDLSMNNITGLSTDLWGLGSSLKRLNLSMNRIQGSLPNNIGNFGNMESLDLSHNGFSGEIPSNIGSMLTIRLLNLSRNSFEGTIPDGIADCRNLVSLDLSGNQIRGKMPDFSELVSLSHLNLSGNFLNGSILGVLKEGLKVVDLSNNQFQSQVSAGKLDLNFSVSSLVYLDVSVNHLNAEFFSNLSLALSLKHLNLAGNGLSHKKFSNLQLPSRLDYLNLSETSLNGNISPEISKLVGLKALDLSKNHLVGEIPDLSMVVNLQILDLSSNNLTGEIPTPILHRLPNMKWFNLSYNNLSFCKESSLQTFNSSFIGLQNSCPIAANPDVIASTGINHKRLKLAMAIGLSVACLLTGIACFAFAHGRSTSSWAMKQLSYKDEDNVTGPYSFNTDSTMWVADVRGTLLAEGRHGPVYRGFLPGVMHVAIKVLSDKPASNDQDDARELEILGRMRHPNIVPLIGYCLAGDQRIAIYEYMENGNLQNLLHDLPLGIQATEDWSSDTWEDETSGVQKITTSGVSTWRFRHRIALGVARALAFLHHGCFPQAVHRDMKSSKVYLDASLEPRLSYFGLEKVAGSELEDFSYRGSPGYVPPELSDPEVDAFSAATPKADVFGFGVILFELITGKKALGDHYPEGRSTSLVDWARAMVRSNQCSVAIDSKIQETELEKAMEEALRIAYLCTADLPSKRPSMQQVVGLLKDIEPMGRE</sequence>
<evidence type="ECO:0000256" key="3">
    <source>
        <dbReference type="ARBA" id="ARBA00022692"/>
    </source>
</evidence>
<dbReference type="SUPFAM" id="SSF52058">
    <property type="entry name" value="L domain-like"/>
    <property type="match status" value="1"/>
</dbReference>
<dbReference type="GO" id="GO:0004672">
    <property type="term" value="F:protein kinase activity"/>
    <property type="evidence" value="ECO:0007669"/>
    <property type="project" value="InterPro"/>
</dbReference>
<dbReference type="InterPro" id="IPR011009">
    <property type="entry name" value="Kinase-like_dom_sf"/>
</dbReference>
<evidence type="ECO:0000313" key="12">
    <source>
        <dbReference type="Proteomes" id="UP000639772"/>
    </source>
</evidence>